<evidence type="ECO:0000313" key="4">
    <source>
        <dbReference type="Proteomes" id="UP000557872"/>
    </source>
</evidence>
<protein>
    <submittedName>
        <fullName evidence="3">Uncharacterized protein</fullName>
    </submittedName>
</protein>
<organism evidence="3 4">
    <name type="scientific">Oceaniferula marina</name>
    <dbReference type="NCBI Taxonomy" id="2748318"/>
    <lineage>
        <taxon>Bacteria</taxon>
        <taxon>Pseudomonadati</taxon>
        <taxon>Verrucomicrobiota</taxon>
        <taxon>Verrucomicrobiia</taxon>
        <taxon>Verrucomicrobiales</taxon>
        <taxon>Verrucomicrobiaceae</taxon>
        <taxon>Oceaniferula</taxon>
    </lineage>
</organism>
<proteinExistence type="predicted"/>
<evidence type="ECO:0000313" key="3">
    <source>
        <dbReference type="EMBL" id="NWK56921.1"/>
    </source>
</evidence>
<reference evidence="3 4" key="1">
    <citation type="submission" date="2020-07" db="EMBL/GenBank/DDBJ databases">
        <title>Roseicoccus Jingziensis gen. nov., sp. nov., isolated from coastal seawater.</title>
        <authorList>
            <person name="Feng X."/>
        </authorList>
    </citation>
    <scope>NUCLEOTIDE SEQUENCE [LARGE SCALE GENOMIC DNA]</scope>
    <source>
        <strain evidence="3 4">N1E253</strain>
    </source>
</reference>
<gene>
    <name evidence="3" type="ORF">HW115_14955</name>
</gene>
<comment type="caution">
    <text evidence="3">The sequence shown here is derived from an EMBL/GenBank/DDBJ whole genome shotgun (WGS) entry which is preliminary data.</text>
</comment>
<feature type="coiled-coil region" evidence="1">
    <location>
        <begin position="41"/>
        <end position="123"/>
    </location>
</feature>
<dbReference type="EMBL" id="JACBAZ010000006">
    <property type="protein sequence ID" value="NWK56921.1"/>
    <property type="molecule type" value="Genomic_DNA"/>
</dbReference>
<keyword evidence="2" id="KW-1133">Transmembrane helix</keyword>
<name>A0A851GM61_9BACT</name>
<evidence type="ECO:0000256" key="2">
    <source>
        <dbReference type="SAM" id="Phobius"/>
    </source>
</evidence>
<keyword evidence="4" id="KW-1185">Reference proteome</keyword>
<keyword evidence="2" id="KW-0812">Transmembrane</keyword>
<dbReference type="Proteomes" id="UP000557872">
    <property type="component" value="Unassembled WGS sequence"/>
</dbReference>
<dbReference type="AlphaFoldDB" id="A0A851GM61"/>
<feature type="coiled-coil region" evidence="1">
    <location>
        <begin position="310"/>
        <end position="337"/>
    </location>
</feature>
<keyword evidence="1" id="KW-0175">Coiled coil</keyword>
<feature type="transmembrane region" description="Helical" evidence="2">
    <location>
        <begin position="6"/>
        <end position="28"/>
    </location>
</feature>
<keyword evidence="2" id="KW-0472">Membrane</keyword>
<evidence type="ECO:0000256" key="1">
    <source>
        <dbReference type="SAM" id="Coils"/>
    </source>
</evidence>
<sequence length="354" mass="40927">MADDSSGIITMLVGVIVLVFVALGFTVIADLNWKQWFETNNRGLAAEKDALQRRINRKEIEIQQHHHREALIETHREQGEELQDLKAQLTAAGAEAKLLVQMIEDEKETITFLQKEKDAYRLQYREHARAAAVGKTYPLLSTRLGKKYTGVRILEVNQLGVAISHDHGAARLGYRDMPDDWRQNFMFTAREVAKAKLEDQRRVAQQSRKMEERNRVIRNWQKNQSKMSEIASLRTKIASVSMQLSSSRTEARIARNKVRYQENLRLSRTYARSSYSYRRYNDSTGGYYTSSYRPRYRITSSGSKSVPGSLETWEQRAVRYERMVASYEAKLVNLRARLSSLDPSYDLPERVPAN</sequence>
<dbReference type="RefSeq" id="WP_178933751.1">
    <property type="nucleotide sequence ID" value="NZ_JACBAZ010000006.1"/>
</dbReference>
<accession>A0A851GM61</accession>